<comment type="caution">
    <text evidence="1">The sequence shown here is derived from an EMBL/GenBank/DDBJ whole genome shotgun (WGS) entry which is preliminary data.</text>
</comment>
<gene>
    <name evidence="1" type="ORF">CLV30_12816</name>
</gene>
<proteinExistence type="predicted"/>
<protein>
    <submittedName>
        <fullName evidence="1">Uncharacterized protein</fullName>
    </submittedName>
</protein>
<keyword evidence="2" id="KW-1185">Reference proteome</keyword>
<evidence type="ECO:0000313" key="2">
    <source>
        <dbReference type="Proteomes" id="UP000243528"/>
    </source>
</evidence>
<dbReference type="Proteomes" id="UP000243528">
    <property type="component" value="Unassembled WGS sequence"/>
</dbReference>
<dbReference type="AlphaFoldDB" id="A0A2P8DEW6"/>
<dbReference type="EMBL" id="PYGE01000028">
    <property type="protein sequence ID" value="PSK95764.1"/>
    <property type="molecule type" value="Genomic_DNA"/>
</dbReference>
<sequence>MSVLIGPLGDLRQVRCTVAPAQVTHDAQAARVKALDGTRYVQFPPSDRRAWQWDLVWASAEELRWLVELEQGVHGDALYFYEPIAAQLNMLGPGAATPGIEPGTGGWTKHPVPASSLSVPERGVIQTSGNGGHSPTVPVAPGRTYAASIENVGTVDQDAAVITYDTTGAVIETMSLLPSPTPPGQRATATVTTPAVDVLAARIALQPSGTDEARWTRPQLTETSGAVPWQPGVGIPRVVLSGVAEAYRSTSFATRRDHSVTIIEVG</sequence>
<accession>A0A2P8DEW6</accession>
<name>A0A2P8DEW6_9ACTN</name>
<dbReference type="RefSeq" id="WP_106539770.1">
    <property type="nucleotide sequence ID" value="NZ_PYGE01000028.1"/>
</dbReference>
<reference evidence="1 2" key="1">
    <citation type="submission" date="2018-03" db="EMBL/GenBank/DDBJ databases">
        <title>Genomic Encyclopedia of Archaeal and Bacterial Type Strains, Phase II (KMG-II): from individual species to whole genera.</title>
        <authorList>
            <person name="Goeker M."/>
        </authorList>
    </citation>
    <scope>NUCLEOTIDE SEQUENCE [LARGE SCALE GENOMIC DNA]</scope>
    <source>
        <strain evidence="1 2">DSM 45211</strain>
    </source>
</reference>
<evidence type="ECO:0000313" key="1">
    <source>
        <dbReference type="EMBL" id="PSK95764.1"/>
    </source>
</evidence>
<organism evidence="1 2">
    <name type="scientific">Haloactinopolyspora alba</name>
    <dbReference type="NCBI Taxonomy" id="648780"/>
    <lineage>
        <taxon>Bacteria</taxon>
        <taxon>Bacillati</taxon>
        <taxon>Actinomycetota</taxon>
        <taxon>Actinomycetes</taxon>
        <taxon>Jiangellales</taxon>
        <taxon>Jiangellaceae</taxon>
        <taxon>Haloactinopolyspora</taxon>
    </lineage>
</organism>
<dbReference type="OrthoDB" id="10017280at2"/>